<dbReference type="STRING" id="1254432.SCE1572_20495"/>
<dbReference type="EMBL" id="CP003969">
    <property type="protein sequence ID" value="AGP36664.1"/>
    <property type="molecule type" value="Genomic_DNA"/>
</dbReference>
<dbReference type="Proteomes" id="UP000014803">
    <property type="component" value="Chromosome"/>
</dbReference>
<gene>
    <name evidence="1" type="ORF">SCE1572_20495</name>
</gene>
<dbReference type="RefSeq" id="WP_020736033.1">
    <property type="nucleotide sequence ID" value="NC_021658.1"/>
</dbReference>
<evidence type="ECO:0000313" key="2">
    <source>
        <dbReference type="Proteomes" id="UP000014803"/>
    </source>
</evidence>
<evidence type="ECO:0000313" key="1">
    <source>
        <dbReference type="EMBL" id="AGP36664.1"/>
    </source>
</evidence>
<proteinExistence type="predicted"/>
<name>S4XVY6_SORCE</name>
<accession>S4XVY6</accession>
<protein>
    <submittedName>
        <fullName evidence="1">Uncharacterized protein</fullName>
    </submittedName>
</protein>
<organism evidence="1 2">
    <name type="scientific">Sorangium cellulosum So0157-2</name>
    <dbReference type="NCBI Taxonomy" id="1254432"/>
    <lineage>
        <taxon>Bacteria</taxon>
        <taxon>Pseudomonadati</taxon>
        <taxon>Myxococcota</taxon>
        <taxon>Polyangia</taxon>
        <taxon>Polyangiales</taxon>
        <taxon>Polyangiaceae</taxon>
        <taxon>Sorangium</taxon>
    </lineage>
</organism>
<dbReference type="PATRIC" id="fig|1254432.3.peg.4624"/>
<reference evidence="1 2" key="1">
    <citation type="journal article" date="2013" name="Sci. Rep.">
        <title>Extraordinary expansion of a Sorangium cellulosum genome from an alkaline milieu.</title>
        <authorList>
            <person name="Han K."/>
            <person name="Li Z.F."/>
            <person name="Peng R."/>
            <person name="Zhu L.P."/>
            <person name="Zhou T."/>
            <person name="Wang L.G."/>
            <person name="Li S.G."/>
            <person name="Zhang X.B."/>
            <person name="Hu W."/>
            <person name="Wu Z.H."/>
            <person name="Qin N."/>
            <person name="Li Y.Z."/>
        </authorList>
    </citation>
    <scope>NUCLEOTIDE SEQUENCE [LARGE SCALE GENOMIC DNA]</scope>
    <source>
        <strain evidence="1 2">So0157-2</strain>
    </source>
</reference>
<dbReference type="KEGG" id="scu:SCE1572_20495"/>
<dbReference type="HOGENOM" id="CLU_3066288_0_0_7"/>
<dbReference type="AlphaFoldDB" id="S4XVY6"/>
<sequence length="53" mass="5515">MLVRGPDAGLRADRILDEPITIQAAGRAVRTTLSDHFGVLATIGSAGAERAAR</sequence>